<proteinExistence type="predicted"/>
<evidence type="ECO:0000313" key="4">
    <source>
        <dbReference type="Proteomes" id="UP000002051"/>
    </source>
</evidence>
<dbReference type="EnsemblPlants" id="KEH21976">
    <property type="protein sequence ID" value="KEH21976"/>
    <property type="gene ID" value="MTR_7g028715"/>
</dbReference>
<reference evidence="2 4" key="2">
    <citation type="journal article" date="2014" name="BMC Genomics">
        <title>An improved genome release (version Mt4.0) for the model legume Medicago truncatula.</title>
        <authorList>
            <person name="Tang H."/>
            <person name="Krishnakumar V."/>
            <person name="Bidwell S."/>
            <person name="Rosen B."/>
            <person name="Chan A."/>
            <person name="Zhou S."/>
            <person name="Gentzbittel L."/>
            <person name="Childs K.L."/>
            <person name="Yandell M."/>
            <person name="Gundlach H."/>
            <person name="Mayer K.F."/>
            <person name="Schwartz D.C."/>
            <person name="Town C.D."/>
        </authorList>
    </citation>
    <scope>GENOME REANNOTATION</scope>
    <source>
        <strain evidence="2">A17</strain>
        <strain evidence="3 4">cv. Jemalong A17</strain>
    </source>
</reference>
<reference evidence="2 4" key="1">
    <citation type="journal article" date="2011" name="Nature">
        <title>The Medicago genome provides insight into the evolution of rhizobial symbioses.</title>
        <authorList>
            <person name="Young N.D."/>
            <person name="Debelle F."/>
            <person name="Oldroyd G.E."/>
            <person name="Geurts R."/>
            <person name="Cannon S.B."/>
            <person name="Udvardi M.K."/>
            <person name="Benedito V.A."/>
            <person name="Mayer K.F."/>
            <person name="Gouzy J."/>
            <person name="Schoof H."/>
            <person name="Van de Peer Y."/>
            <person name="Proost S."/>
            <person name="Cook D.R."/>
            <person name="Meyers B.C."/>
            <person name="Spannagl M."/>
            <person name="Cheung F."/>
            <person name="De Mita S."/>
            <person name="Krishnakumar V."/>
            <person name="Gundlach H."/>
            <person name="Zhou S."/>
            <person name="Mudge J."/>
            <person name="Bharti A.K."/>
            <person name="Murray J.D."/>
            <person name="Naoumkina M.A."/>
            <person name="Rosen B."/>
            <person name="Silverstein K.A."/>
            <person name="Tang H."/>
            <person name="Rombauts S."/>
            <person name="Zhao P.X."/>
            <person name="Zhou P."/>
            <person name="Barbe V."/>
            <person name="Bardou P."/>
            <person name="Bechner M."/>
            <person name="Bellec A."/>
            <person name="Berger A."/>
            <person name="Berges H."/>
            <person name="Bidwell S."/>
            <person name="Bisseling T."/>
            <person name="Choisne N."/>
            <person name="Couloux A."/>
            <person name="Denny R."/>
            <person name="Deshpande S."/>
            <person name="Dai X."/>
            <person name="Doyle J.J."/>
            <person name="Dudez A.M."/>
            <person name="Farmer A.D."/>
            <person name="Fouteau S."/>
            <person name="Franken C."/>
            <person name="Gibelin C."/>
            <person name="Gish J."/>
            <person name="Goldstein S."/>
            <person name="Gonzalez A.J."/>
            <person name="Green P.J."/>
            <person name="Hallab A."/>
            <person name="Hartog M."/>
            <person name="Hua A."/>
            <person name="Humphray S.J."/>
            <person name="Jeong D.H."/>
            <person name="Jing Y."/>
            <person name="Jocker A."/>
            <person name="Kenton S.M."/>
            <person name="Kim D.J."/>
            <person name="Klee K."/>
            <person name="Lai H."/>
            <person name="Lang C."/>
            <person name="Lin S."/>
            <person name="Macmil S.L."/>
            <person name="Magdelenat G."/>
            <person name="Matthews L."/>
            <person name="McCorrison J."/>
            <person name="Monaghan E.L."/>
            <person name="Mun J.H."/>
            <person name="Najar F.Z."/>
            <person name="Nicholson C."/>
            <person name="Noirot C."/>
            <person name="O'Bleness M."/>
            <person name="Paule C.R."/>
            <person name="Poulain J."/>
            <person name="Prion F."/>
            <person name="Qin B."/>
            <person name="Qu C."/>
            <person name="Retzel E.F."/>
            <person name="Riddle C."/>
            <person name="Sallet E."/>
            <person name="Samain S."/>
            <person name="Samson N."/>
            <person name="Sanders I."/>
            <person name="Saurat O."/>
            <person name="Scarpelli C."/>
            <person name="Schiex T."/>
            <person name="Segurens B."/>
            <person name="Severin A.J."/>
            <person name="Sherrier D.J."/>
            <person name="Shi R."/>
            <person name="Sims S."/>
            <person name="Singer S.R."/>
            <person name="Sinharoy S."/>
            <person name="Sterck L."/>
            <person name="Viollet A."/>
            <person name="Wang B.B."/>
            <person name="Wang K."/>
            <person name="Wang M."/>
            <person name="Wang X."/>
            <person name="Warfsmann J."/>
            <person name="Weissenbach J."/>
            <person name="White D.D."/>
            <person name="White J.D."/>
            <person name="Wiley G.B."/>
            <person name="Wincker P."/>
            <person name="Xing Y."/>
            <person name="Yang L."/>
            <person name="Yao Z."/>
            <person name="Ying F."/>
            <person name="Zhai J."/>
            <person name="Zhou L."/>
            <person name="Zuber A."/>
            <person name="Denarie J."/>
            <person name="Dixon R.A."/>
            <person name="May G.D."/>
            <person name="Schwartz D.C."/>
            <person name="Rogers J."/>
            <person name="Quetier F."/>
            <person name="Town C.D."/>
            <person name="Roe B.A."/>
        </authorList>
    </citation>
    <scope>NUCLEOTIDE SEQUENCE [LARGE SCALE GENOMIC DNA]</scope>
    <source>
        <strain evidence="2">A17</strain>
        <strain evidence="3 4">cv. Jemalong A17</strain>
    </source>
</reference>
<dbReference type="AlphaFoldDB" id="A0A072TXS9"/>
<organism evidence="2 4">
    <name type="scientific">Medicago truncatula</name>
    <name type="common">Barrel medic</name>
    <name type="synonym">Medicago tribuloides</name>
    <dbReference type="NCBI Taxonomy" id="3880"/>
    <lineage>
        <taxon>Eukaryota</taxon>
        <taxon>Viridiplantae</taxon>
        <taxon>Streptophyta</taxon>
        <taxon>Embryophyta</taxon>
        <taxon>Tracheophyta</taxon>
        <taxon>Spermatophyta</taxon>
        <taxon>Magnoliopsida</taxon>
        <taxon>eudicotyledons</taxon>
        <taxon>Gunneridae</taxon>
        <taxon>Pentapetalae</taxon>
        <taxon>rosids</taxon>
        <taxon>fabids</taxon>
        <taxon>Fabales</taxon>
        <taxon>Fabaceae</taxon>
        <taxon>Papilionoideae</taxon>
        <taxon>50 kb inversion clade</taxon>
        <taxon>NPAAA clade</taxon>
        <taxon>Hologalegina</taxon>
        <taxon>IRL clade</taxon>
        <taxon>Trifolieae</taxon>
        <taxon>Medicago</taxon>
    </lineage>
</organism>
<keyword evidence="4" id="KW-1185">Reference proteome</keyword>
<accession>A0A072TXS9</accession>
<dbReference type="HOGENOM" id="CLU_1725041_0_0_1"/>
<protein>
    <submittedName>
        <fullName evidence="2 3">Uncharacterized protein</fullName>
    </submittedName>
</protein>
<evidence type="ECO:0000313" key="2">
    <source>
        <dbReference type="EMBL" id="KEH21976.1"/>
    </source>
</evidence>
<gene>
    <name evidence="2" type="ordered locus">MTR_7g028715</name>
</gene>
<dbReference type="EMBL" id="CM001223">
    <property type="protein sequence ID" value="KEH21976.1"/>
    <property type="molecule type" value="Genomic_DNA"/>
</dbReference>
<feature type="region of interest" description="Disordered" evidence="1">
    <location>
        <begin position="121"/>
        <end position="152"/>
    </location>
</feature>
<evidence type="ECO:0000256" key="1">
    <source>
        <dbReference type="SAM" id="MobiDB-lite"/>
    </source>
</evidence>
<feature type="compositionally biased region" description="Polar residues" evidence="1">
    <location>
        <begin position="132"/>
        <end position="146"/>
    </location>
</feature>
<sequence>MTVRLSERVSELAYKVLEPGRLSDLLLELVRLSELGGRFSKVVCKRRCTLTYDVRLASWGNGLDVVVLGTTSIRCAGLVTSVSCLMLGRISGAISGIDFVESRIGSDLEIGRYTFLHQGEAADRKPPLPSVEDNNISTKTCSSINESPPPLT</sequence>
<dbReference type="Proteomes" id="UP000002051">
    <property type="component" value="Unassembled WGS sequence"/>
</dbReference>
<reference evidence="3" key="3">
    <citation type="submission" date="2015-04" db="UniProtKB">
        <authorList>
            <consortium name="EnsemblPlants"/>
        </authorList>
    </citation>
    <scope>IDENTIFICATION</scope>
    <source>
        <strain evidence="3">cv. Jemalong A17</strain>
    </source>
</reference>
<evidence type="ECO:0000313" key="3">
    <source>
        <dbReference type="EnsemblPlants" id="KEH21976"/>
    </source>
</evidence>
<name>A0A072TXS9_MEDTR</name>